<dbReference type="InParanoid" id="A0A194XK53"/>
<feature type="transmembrane region" description="Helical" evidence="1">
    <location>
        <begin position="162"/>
        <end position="184"/>
    </location>
</feature>
<feature type="transmembrane region" description="Helical" evidence="1">
    <location>
        <begin position="45"/>
        <end position="65"/>
    </location>
</feature>
<evidence type="ECO:0000313" key="3">
    <source>
        <dbReference type="Proteomes" id="UP000070700"/>
    </source>
</evidence>
<sequence>MDPTLEQIVAATKASLKANATLIDEAKCHVYGQFLHRMNQAEANGLYWSCFIFNIMLLIIVACLYTSSIKRQKYVYHSHVSINKQCTNLQTKRAFEIAFHVSTWHPEISERDIEGLRRSHRRSEHWLLFASFVAASVMIPVIIIEALAGLNINFCHKQDLIMFYWGPFFLLSVGTLIATWGLFLSQSIENEPAWNVALGTPVLVFAALGHWAHVFVRYSWRQMRDKEKKVVHPSLAPRDLCPR</sequence>
<dbReference type="EMBL" id="KQ947409">
    <property type="protein sequence ID" value="KUJ20521.1"/>
    <property type="molecule type" value="Genomic_DNA"/>
</dbReference>
<dbReference type="Proteomes" id="UP000070700">
    <property type="component" value="Unassembled WGS sequence"/>
</dbReference>
<feature type="transmembrane region" description="Helical" evidence="1">
    <location>
        <begin position="196"/>
        <end position="216"/>
    </location>
</feature>
<accession>A0A194XK53</accession>
<dbReference type="GeneID" id="28817307"/>
<dbReference type="KEGG" id="psco:LY89DRAFT_445796"/>
<organism evidence="2 3">
    <name type="scientific">Mollisia scopiformis</name>
    <name type="common">Conifer needle endophyte fungus</name>
    <name type="synonym">Phialocephala scopiformis</name>
    <dbReference type="NCBI Taxonomy" id="149040"/>
    <lineage>
        <taxon>Eukaryota</taxon>
        <taxon>Fungi</taxon>
        <taxon>Dikarya</taxon>
        <taxon>Ascomycota</taxon>
        <taxon>Pezizomycotina</taxon>
        <taxon>Leotiomycetes</taxon>
        <taxon>Helotiales</taxon>
        <taxon>Mollisiaceae</taxon>
        <taxon>Mollisia</taxon>
    </lineage>
</organism>
<dbReference type="AlphaFoldDB" id="A0A194XK53"/>
<protein>
    <submittedName>
        <fullName evidence="2">Uncharacterized protein</fullName>
    </submittedName>
</protein>
<name>A0A194XK53_MOLSC</name>
<evidence type="ECO:0000313" key="2">
    <source>
        <dbReference type="EMBL" id="KUJ20521.1"/>
    </source>
</evidence>
<keyword evidence="1" id="KW-0472">Membrane</keyword>
<proteinExistence type="predicted"/>
<dbReference type="OrthoDB" id="3537340at2759"/>
<feature type="transmembrane region" description="Helical" evidence="1">
    <location>
        <begin position="126"/>
        <end position="150"/>
    </location>
</feature>
<keyword evidence="1" id="KW-1133">Transmembrane helix</keyword>
<evidence type="ECO:0000256" key="1">
    <source>
        <dbReference type="SAM" id="Phobius"/>
    </source>
</evidence>
<keyword evidence="3" id="KW-1185">Reference proteome</keyword>
<keyword evidence="1" id="KW-0812">Transmembrane</keyword>
<dbReference type="RefSeq" id="XP_018074876.1">
    <property type="nucleotide sequence ID" value="XM_018207581.1"/>
</dbReference>
<reference evidence="2 3" key="1">
    <citation type="submission" date="2015-10" db="EMBL/GenBank/DDBJ databases">
        <title>Full genome of DAOMC 229536 Phialocephala scopiformis, a fungal endophyte of spruce producing the potent anti-insectan compound rugulosin.</title>
        <authorList>
            <consortium name="DOE Joint Genome Institute"/>
            <person name="Walker A.K."/>
            <person name="Frasz S.L."/>
            <person name="Seifert K.A."/>
            <person name="Miller J.D."/>
            <person name="Mondo S.J."/>
            <person name="Labutti K."/>
            <person name="Lipzen A."/>
            <person name="Dockter R."/>
            <person name="Kennedy M."/>
            <person name="Grigoriev I.V."/>
            <person name="Spatafora J.W."/>
        </authorList>
    </citation>
    <scope>NUCLEOTIDE SEQUENCE [LARGE SCALE GENOMIC DNA]</scope>
    <source>
        <strain evidence="2 3">CBS 120377</strain>
    </source>
</reference>
<gene>
    <name evidence="2" type="ORF">LY89DRAFT_445796</name>
</gene>